<sequence>MIAALTGAAGATALLWMWRLLARRRQVQLPDEWHLMLRPVFTADERRMHRQLKEAFPQHIVLAKLPLTRFTQPTEPSRVAFWHGLIGSLHVTFALCLPNGRVVAAIDVEGRQPRSRRAAAIKTGVLDACRVRYLRLFSDELPSLQEVQQLVGAATAAVGTEPVRPAGFDKARETLATTVRKRRAQRTGAGWQDSSFSQDSFFAPDSRLDNLVESGFMDLSAQSSGAPAATSVSRAASGAAAATPPAAPTTVGTPPDAAPAIDANGKTGPSAAASSTVATGPTAAAATAAPATAAPDEGPSAANDAGAVGDDAATATASSARDNNTNEGVTASPMTPPTADRSA</sequence>
<feature type="region of interest" description="Disordered" evidence="1">
    <location>
        <begin position="240"/>
        <end position="343"/>
    </location>
</feature>
<evidence type="ECO:0000259" key="2">
    <source>
        <dbReference type="Pfam" id="PF10881"/>
    </source>
</evidence>
<dbReference type="KEGG" id="pbh:AAW51_4822"/>
<evidence type="ECO:0000313" key="3">
    <source>
        <dbReference type="EMBL" id="AKJ31513.1"/>
    </source>
</evidence>
<feature type="compositionally biased region" description="Low complexity" evidence="1">
    <location>
        <begin position="240"/>
        <end position="260"/>
    </location>
</feature>
<reference evidence="3 4" key="1">
    <citation type="submission" date="2015-05" db="EMBL/GenBank/DDBJ databases">
        <authorList>
            <person name="Tang B."/>
            <person name="Yu Y."/>
        </authorList>
    </citation>
    <scope>NUCLEOTIDE SEQUENCE [LARGE SCALE GENOMIC DNA]</scope>
    <source>
        <strain evidence="3 4">DSM 7029</strain>
    </source>
</reference>
<evidence type="ECO:0000313" key="4">
    <source>
        <dbReference type="Proteomes" id="UP000035352"/>
    </source>
</evidence>
<proteinExistence type="predicted"/>
<protein>
    <recommendedName>
        <fullName evidence="2">DUF2726 domain-containing protein</fullName>
    </recommendedName>
</protein>
<dbReference type="EMBL" id="CP011371">
    <property type="protein sequence ID" value="AKJ31513.1"/>
    <property type="molecule type" value="Genomic_DNA"/>
</dbReference>
<gene>
    <name evidence="3" type="ORF">AAW51_4822</name>
</gene>
<feature type="compositionally biased region" description="Low complexity" evidence="1">
    <location>
        <begin position="267"/>
        <end position="326"/>
    </location>
</feature>
<name>A0A0G3BU09_9BURK</name>
<dbReference type="AlphaFoldDB" id="A0A0G3BU09"/>
<evidence type="ECO:0000256" key="1">
    <source>
        <dbReference type="SAM" id="MobiDB-lite"/>
    </source>
</evidence>
<feature type="domain" description="DUF2726" evidence="2">
    <location>
        <begin position="38"/>
        <end position="149"/>
    </location>
</feature>
<accession>A0A0G3BU09</accession>
<dbReference type="InterPro" id="IPR024402">
    <property type="entry name" value="DUF2726"/>
</dbReference>
<dbReference type="Pfam" id="PF10881">
    <property type="entry name" value="DUF2726"/>
    <property type="match status" value="1"/>
</dbReference>
<keyword evidence="4" id="KW-1185">Reference proteome</keyword>
<dbReference type="STRING" id="413882.AAW51_4822"/>
<organism evidence="3 4">
    <name type="scientific">Caldimonas brevitalea</name>
    <dbReference type="NCBI Taxonomy" id="413882"/>
    <lineage>
        <taxon>Bacteria</taxon>
        <taxon>Pseudomonadati</taxon>
        <taxon>Pseudomonadota</taxon>
        <taxon>Betaproteobacteria</taxon>
        <taxon>Burkholderiales</taxon>
        <taxon>Sphaerotilaceae</taxon>
        <taxon>Caldimonas</taxon>
    </lineage>
</organism>
<dbReference type="Proteomes" id="UP000035352">
    <property type="component" value="Chromosome"/>
</dbReference>